<reference evidence="2 3" key="1">
    <citation type="submission" date="2019-03" db="EMBL/GenBank/DDBJ databases">
        <title>Metabolic potential of uncultured bacteria and archaea associated with petroleum seepage in deep-sea sediments.</title>
        <authorList>
            <person name="Dong X."/>
            <person name="Hubert C."/>
        </authorList>
    </citation>
    <scope>NUCLEOTIDE SEQUENCE [LARGE SCALE GENOMIC DNA]</scope>
    <source>
        <strain evidence="2">E44_bin18</strain>
    </source>
</reference>
<organism evidence="2 3">
    <name type="scientific">candidate division TA06 bacterium</name>
    <dbReference type="NCBI Taxonomy" id="2250710"/>
    <lineage>
        <taxon>Bacteria</taxon>
        <taxon>Bacteria division TA06</taxon>
    </lineage>
</organism>
<dbReference type="Pfam" id="PF21948">
    <property type="entry name" value="LplA-B_cat"/>
    <property type="match status" value="1"/>
</dbReference>
<accession>A0A523URL1</accession>
<dbReference type="InterPro" id="IPR050664">
    <property type="entry name" value="Octanoyltrans_LipM/LipL"/>
</dbReference>
<proteinExistence type="predicted"/>
<dbReference type="AlphaFoldDB" id="A0A523URL1"/>
<dbReference type="Proteomes" id="UP000315525">
    <property type="component" value="Unassembled WGS sequence"/>
</dbReference>
<protein>
    <recommendedName>
        <fullName evidence="1">BPL/LPL catalytic domain-containing protein</fullName>
    </recommendedName>
</protein>
<dbReference type="InterPro" id="IPR045864">
    <property type="entry name" value="aa-tRNA-synth_II/BPL/LPL"/>
</dbReference>
<dbReference type="PANTHER" id="PTHR43679">
    <property type="entry name" value="OCTANOYLTRANSFERASE LIPM-RELATED"/>
    <property type="match status" value="1"/>
</dbReference>
<dbReference type="Gene3D" id="3.30.930.10">
    <property type="entry name" value="Bira Bifunctional Protein, Domain 2"/>
    <property type="match status" value="1"/>
</dbReference>
<evidence type="ECO:0000313" key="3">
    <source>
        <dbReference type="Proteomes" id="UP000315525"/>
    </source>
</evidence>
<gene>
    <name evidence="2" type="ORF">E3J62_08855</name>
</gene>
<feature type="domain" description="BPL/LPL catalytic" evidence="1">
    <location>
        <begin position="32"/>
        <end position="228"/>
    </location>
</feature>
<dbReference type="PANTHER" id="PTHR43679:SF2">
    <property type="entry name" value="OCTANOYL-[GCVH]:PROTEIN N-OCTANOYLTRANSFERASE"/>
    <property type="match status" value="1"/>
</dbReference>
<evidence type="ECO:0000313" key="2">
    <source>
        <dbReference type="EMBL" id="TET44961.1"/>
    </source>
</evidence>
<sequence>MKPGFRVIDSGPQTASLNMATDEAILVGFINGVSPPTLRFYSFSPSAITIGRFQKPSDQLLSKAVHYGLSVVRRPTGGRAVVHNGDLTYSVVAGTDDLLFGGSTIETYRKISERLVHAFKDLGADVSAESNPGGKYEKSASCFDSTVTHELRFGREKIAGGAQVRQSGAFLQQGSIVLVEPEYDFERLFGRGSKTPAGLSSLLVKRVSYEEVRGAIQNSFGCAMRADTLNEFELARREELLLKYESSRWNDFGKSASSQRAYESFSGQIRC</sequence>
<name>A0A523URL1_UNCT6</name>
<dbReference type="EMBL" id="SOJN01000101">
    <property type="protein sequence ID" value="TET44961.1"/>
    <property type="molecule type" value="Genomic_DNA"/>
</dbReference>
<comment type="caution">
    <text evidence="2">The sequence shown here is derived from an EMBL/GenBank/DDBJ whole genome shotgun (WGS) entry which is preliminary data.</text>
</comment>
<evidence type="ECO:0000259" key="1">
    <source>
        <dbReference type="PROSITE" id="PS51733"/>
    </source>
</evidence>
<dbReference type="SUPFAM" id="SSF55681">
    <property type="entry name" value="Class II aaRS and biotin synthetases"/>
    <property type="match status" value="1"/>
</dbReference>
<dbReference type="InterPro" id="IPR004143">
    <property type="entry name" value="BPL_LPL_catalytic"/>
</dbReference>
<dbReference type="PROSITE" id="PS51733">
    <property type="entry name" value="BPL_LPL_CATALYTIC"/>
    <property type="match status" value="1"/>
</dbReference>